<keyword evidence="2" id="KW-0472">Membrane</keyword>
<evidence type="ECO:0000256" key="2">
    <source>
        <dbReference type="SAM" id="Phobius"/>
    </source>
</evidence>
<gene>
    <name evidence="3" type="primary">RvY_17001-1</name>
    <name evidence="3" type="synonym">RvY_17001.1</name>
    <name evidence="3" type="ORF">RvY_17001</name>
</gene>
<organism evidence="3 4">
    <name type="scientific">Ramazzottius varieornatus</name>
    <name type="common">Water bear</name>
    <name type="synonym">Tardigrade</name>
    <dbReference type="NCBI Taxonomy" id="947166"/>
    <lineage>
        <taxon>Eukaryota</taxon>
        <taxon>Metazoa</taxon>
        <taxon>Ecdysozoa</taxon>
        <taxon>Tardigrada</taxon>
        <taxon>Eutardigrada</taxon>
        <taxon>Parachela</taxon>
        <taxon>Hypsibioidea</taxon>
        <taxon>Ramazzottiidae</taxon>
        <taxon>Ramazzottius</taxon>
    </lineage>
</organism>
<feature type="region of interest" description="Disordered" evidence="1">
    <location>
        <begin position="1"/>
        <end position="39"/>
    </location>
</feature>
<evidence type="ECO:0000256" key="1">
    <source>
        <dbReference type="SAM" id="MobiDB-lite"/>
    </source>
</evidence>
<keyword evidence="2" id="KW-1133">Transmembrane helix</keyword>
<name>A0A1D1W1H6_RAMVA</name>
<dbReference type="EMBL" id="BDGG01000014">
    <property type="protein sequence ID" value="GAV07126.1"/>
    <property type="molecule type" value="Genomic_DNA"/>
</dbReference>
<protein>
    <submittedName>
        <fullName evidence="3">Uncharacterized protein</fullName>
    </submittedName>
</protein>
<feature type="transmembrane region" description="Helical" evidence="2">
    <location>
        <begin position="64"/>
        <end position="86"/>
    </location>
</feature>
<dbReference type="Proteomes" id="UP000186922">
    <property type="component" value="Unassembled WGS sequence"/>
</dbReference>
<reference evidence="3 4" key="1">
    <citation type="journal article" date="2016" name="Nat. Commun.">
        <title>Extremotolerant tardigrade genome and improved radiotolerance of human cultured cells by tardigrade-unique protein.</title>
        <authorList>
            <person name="Hashimoto T."/>
            <person name="Horikawa D.D."/>
            <person name="Saito Y."/>
            <person name="Kuwahara H."/>
            <person name="Kozuka-Hata H."/>
            <person name="Shin-I T."/>
            <person name="Minakuchi Y."/>
            <person name="Ohishi K."/>
            <person name="Motoyama A."/>
            <person name="Aizu T."/>
            <person name="Enomoto A."/>
            <person name="Kondo K."/>
            <person name="Tanaka S."/>
            <person name="Hara Y."/>
            <person name="Koshikawa S."/>
            <person name="Sagara H."/>
            <person name="Miura T."/>
            <person name="Yokobori S."/>
            <person name="Miyagawa K."/>
            <person name="Suzuki Y."/>
            <person name="Kubo T."/>
            <person name="Oyama M."/>
            <person name="Kohara Y."/>
            <person name="Fujiyama A."/>
            <person name="Arakawa K."/>
            <person name="Katayama T."/>
            <person name="Toyoda A."/>
            <person name="Kunieda T."/>
        </authorList>
    </citation>
    <scope>NUCLEOTIDE SEQUENCE [LARGE SCALE GENOMIC DNA]</scope>
    <source>
        <strain evidence="3 4">YOKOZUNA-1</strain>
    </source>
</reference>
<keyword evidence="2" id="KW-0812">Transmembrane</keyword>
<dbReference type="AlphaFoldDB" id="A0A1D1W1H6"/>
<sequence length="89" mass="9616">MDAFPPCPTYNRTEPDLEHRQERGAKHGDTGDEKCPPPSVKTYSTVAGVEFGAEISCNGTSPEFLLTLGLGSTGMLFFTAIALGYLQYL</sequence>
<evidence type="ECO:0000313" key="3">
    <source>
        <dbReference type="EMBL" id="GAV07126.1"/>
    </source>
</evidence>
<accession>A0A1D1W1H6</accession>
<comment type="caution">
    <text evidence="3">The sequence shown here is derived from an EMBL/GenBank/DDBJ whole genome shotgun (WGS) entry which is preliminary data.</text>
</comment>
<evidence type="ECO:0000313" key="4">
    <source>
        <dbReference type="Proteomes" id="UP000186922"/>
    </source>
</evidence>
<feature type="compositionally biased region" description="Basic and acidic residues" evidence="1">
    <location>
        <begin position="13"/>
        <end position="35"/>
    </location>
</feature>
<proteinExistence type="predicted"/>
<keyword evidence="4" id="KW-1185">Reference proteome</keyword>